<evidence type="ECO:0000313" key="2">
    <source>
        <dbReference type="EMBL" id="GFR22233.1"/>
    </source>
</evidence>
<dbReference type="OrthoDB" id="406368at2759"/>
<feature type="compositionally biased region" description="Polar residues" evidence="1">
    <location>
        <begin position="45"/>
        <end position="54"/>
    </location>
</feature>
<reference evidence="2" key="1">
    <citation type="submission" date="2020-07" db="EMBL/GenBank/DDBJ databases">
        <title>Multicomponent nature underlies the extraordinary mechanical properties of spider dragline silk.</title>
        <authorList>
            <person name="Kono N."/>
            <person name="Nakamura H."/>
            <person name="Mori M."/>
            <person name="Yoshida Y."/>
            <person name="Ohtoshi R."/>
            <person name="Malay A.D."/>
            <person name="Moran D.A.P."/>
            <person name="Tomita M."/>
            <person name="Numata K."/>
            <person name="Arakawa K."/>
        </authorList>
    </citation>
    <scope>NUCLEOTIDE SEQUENCE</scope>
</reference>
<dbReference type="Proteomes" id="UP000887116">
    <property type="component" value="Unassembled WGS sequence"/>
</dbReference>
<sequence>MSIIRRQNILWEKGRRYLDYNKNPGPGSYNVTESDKLKQKAPAYTISQKTNLPTDKSKKPGPGAHSPEKVVMQHSPSFSFGIKHSPFSHQYQKGATARNTEESVECNGAPSSSEGRTATQSPSKGSTAVQPSSGGSTAIQSASNGSTAVQSSSGGHTVTQSSSGGRTVTQSSSSSGGHTVTQSSEGRTVTQSSSQVRTVTQTVVTQEC</sequence>
<dbReference type="EMBL" id="BMAO01028128">
    <property type="protein sequence ID" value="GFR22233.1"/>
    <property type="molecule type" value="Genomic_DNA"/>
</dbReference>
<feature type="compositionally biased region" description="Polar residues" evidence="1">
    <location>
        <begin position="109"/>
        <end position="186"/>
    </location>
</feature>
<organism evidence="2 3">
    <name type="scientific">Trichonephila clavata</name>
    <name type="common">Joro spider</name>
    <name type="synonym">Nephila clavata</name>
    <dbReference type="NCBI Taxonomy" id="2740835"/>
    <lineage>
        <taxon>Eukaryota</taxon>
        <taxon>Metazoa</taxon>
        <taxon>Ecdysozoa</taxon>
        <taxon>Arthropoda</taxon>
        <taxon>Chelicerata</taxon>
        <taxon>Arachnida</taxon>
        <taxon>Araneae</taxon>
        <taxon>Araneomorphae</taxon>
        <taxon>Entelegynae</taxon>
        <taxon>Araneoidea</taxon>
        <taxon>Nephilidae</taxon>
        <taxon>Trichonephila</taxon>
    </lineage>
</organism>
<dbReference type="InterPro" id="IPR010736">
    <property type="entry name" value="SHIPPO-rpt"/>
</dbReference>
<keyword evidence="3" id="KW-1185">Reference proteome</keyword>
<protein>
    <submittedName>
        <fullName evidence="2">Outer dense fiber protein 3-B</fullName>
    </submittedName>
</protein>
<dbReference type="Pfam" id="PF07004">
    <property type="entry name" value="SHIPPO-rpt"/>
    <property type="match status" value="2"/>
</dbReference>
<proteinExistence type="predicted"/>
<feature type="region of interest" description="Disordered" evidence="1">
    <location>
        <begin position="20"/>
        <end position="208"/>
    </location>
</feature>
<gene>
    <name evidence="2" type="primary">X975_25107</name>
    <name evidence="2" type="ORF">TNCT_539651</name>
</gene>
<name>A0A8X6HG56_TRICU</name>
<comment type="caution">
    <text evidence="2">The sequence shown here is derived from an EMBL/GenBank/DDBJ whole genome shotgun (WGS) entry which is preliminary data.</text>
</comment>
<evidence type="ECO:0000313" key="3">
    <source>
        <dbReference type="Proteomes" id="UP000887116"/>
    </source>
</evidence>
<dbReference type="AlphaFoldDB" id="A0A8X6HG56"/>
<accession>A0A8X6HG56</accession>
<evidence type="ECO:0000256" key="1">
    <source>
        <dbReference type="SAM" id="MobiDB-lite"/>
    </source>
</evidence>
<feature type="compositionally biased region" description="Low complexity" evidence="1">
    <location>
        <begin position="187"/>
        <end position="208"/>
    </location>
</feature>